<dbReference type="Gene3D" id="3.40.50.300">
    <property type="entry name" value="P-loop containing nucleotide triphosphate hydrolases"/>
    <property type="match status" value="1"/>
</dbReference>
<dbReference type="PANTHER" id="PTHR42759:SF6">
    <property type="entry name" value="REGULATORY PROTEIN-RELATED"/>
    <property type="match status" value="1"/>
</dbReference>
<protein>
    <submittedName>
        <fullName evidence="2">MoxR family ATPase</fullName>
    </submittedName>
</protein>
<proteinExistence type="predicted"/>
<dbReference type="InterPro" id="IPR003593">
    <property type="entry name" value="AAA+_ATPase"/>
</dbReference>
<dbReference type="InterPro" id="IPR027417">
    <property type="entry name" value="P-loop_NTPase"/>
</dbReference>
<evidence type="ECO:0000259" key="1">
    <source>
        <dbReference type="SMART" id="SM00382"/>
    </source>
</evidence>
<dbReference type="InterPro" id="IPR011704">
    <property type="entry name" value="ATPase_dyneun-rel_AAA"/>
</dbReference>
<sequence>MADASIQAPVPGLVEAPGSVEATEQLLASGGYVADRALATTVHLALTMGRPLFLEGEPGTGKTEIAKVLAAGLGRRLVRLQCYDGMDLAGAAYEWNHARQLMAIRLAEASGETDRASLEAGIYDRRFLQERPLLSALTGTPAVLLIDELDRADEPFEAFLLEILADFQLSIPELGTIKAEIPPIVVLTSNRTREVHDAIRRRCLYHWVDYPDALRERAILDRRAPGLPAKLSAQVVDFVQRVRQGDFFKYPGVAETIDWAAALSALDARELETGLVDDTLGVLLKYQDDIAKLRGAEAARLLEAVKAPPIVPVPF</sequence>
<feature type="domain" description="AAA+ ATPase" evidence="1">
    <location>
        <begin position="48"/>
        <end position="214"/>
    </location>
</feature>
<reference evidence="2 3" key="1">
    <citation type="journal article" date="2013" name="Int. J. Syst. Evol. Microbiol.">
        <title>Roseomonas aerophila sp. nov., isolated from air.</title>
        <authorList>
            <person name="Kim S.J."/>
            <person name="Weon H.Y."/>
            <person name="Ahn J.H."/>
            <person name="Hong S.B."/>
            <person name="Seok S.J."/>
            <person name="Whang K.S."/>
            <person name="Kwon S.W."/>
        </authorList>
    </citation>
    <scope>NUCLEOTIDE SEQUENCE [LARGE SCALE GENOMIC DNA]</scope>
    <source>
        <strain evidence="2 3">NBRC 108923</strain>
    </source>
</reference>
<dbReference type="RefSeq" id="WP_187782915.1">
    <property type="nucleotide sequence ID" value="NZ_JACTVA010000003.1"/>
</dbReference>
<dbReference type="Pfam" id="PF07728">
    <property type="entry name" value="AAA_5"/>
    <property type="match status" value="1"/>
</dbReference>
<keyword evidence="3" id="KW-1185">Reference proteome</keyword>
<dbReference type="EMBL" id="JACTVA010000003">
    <property type="protein sequence ID" value="MBC9205738.1"/>
    <property type="molecule type" value="Genomic_DNA"/>
</dbReference>
<dbReference type="SUPFAM" id="SSF52540">
    <property type="entry name" value="P-loop containing nucleoside triphosphate hydrolases"/>
    <property type="match status" value="1"/>
</dbReference>
<name>A0ABR7RHD5_9PROT</name>
<dbReference type="Proteomes" id="UP000626026">
    <property type="component" value="Unassembled WGS sequence"/>
</dbReference>
<dbReference type="SMART" id="SM00382">
    <property type="entry name" value="AAA"/>
    <property type="match status" value="1"/>
</dbReference>
<accession>A0ABR7RHD5</accession>
<dbReference type="PANTHER" id="PTHR42759">
    <property type="entry name" value="MOXR FAMILY PROTEIN"/>
    <property type="match status" value="1"/>
</dbReference>
<evidence type="ECO:0000313" key="3">
    <source>
        <dbReference type="Proteomes" id="UP000626026"/>
    </source>
</evidence>
<comment type="caution">
    <text evidence="2">The sequence shown here is derived from an EMBL/GenBank/DDBJ whole genome shotgun (WGS) entry which is preliminary data.</text>
</comment>
<dbReference type="CDD" id="cd00009">
    <property type="entry name" value="AAA"/>
    <property type="match status" value="1"/>
</dbReference>
<organism evidence="2 3">
    <name type="scientific">Teichococcus aerophilus</name>
    <dbReference type="NCBI Taxonomy" id="1224513"/>
    <lineage>
        <taxon>Bacteria</taxon>
        <taxon>Pseudomonadati</taxon>
        <taxon>Pseudomonadota</taxon>
        <taxon>Alphaproteobacteria</taxon>
        <taxon>Acetobacterales</taxon>
        <taxon>Roseomonadaceae</taxon>
        <taxon>Roseomonas</taxon>
    </lineage>
</organism>
<gene>
    <name evidence="2" type="ORF">IBL26_02740</name>
</gene>
<dbReference type="InterPro" id="IPR050764">
    <property type="entry name" value="CbbQ/NirQ/NorQ/GpvN"/>
</dbReference>
<evidence type="ECO:0000313" key="2">
    <source>
        <dbReference type="EMBL" id="MBC9205738.1"/>
    </source>
</evidence>